<dbReference type="AlphaFoldDB" id="A0A1X6PJI3"/>
<evidence type="ECO:0000313" key="1">
    <source>
        <dbReference type="EMBL" id="OSX81019.1"/>
    </source>
</evidence>
<dbReference type="EMBL" id="KV918766">
    <property type="protein sequence ID" value="OSX81019.1"/>
    <property type="molecule type" value="Genomic_DNA"/>
</dbReference>
<reference evidence="1 2" key="1">
    <citation type="submission" date="2017-03" db="EMBL/GenBank/DDBJ databases">
        <title>WGS assembly of Porphyra umbilicalis.</title>
        <authorList>
            <person name="Brawley S.H."/>
            <person name="Blouin N.A."/>
            <person name="Ficko-Blean E."/>
            <person name="Wheeler G.L."/>
            <person name="Lohr M."/>
            <person name="Goodson H.V."/>
            <person name="Jenkins J.W."/>
            <person name="Blaby-Haas C.E."/>
            <person name="Helliwell K.E."/>
            <person name="Chan C."/>
            <person name="Marriage T."/>
            <person name="Bhattacharya D."/>
            <person name="Klein A.S."/>
            <person name="Badis Y."/>
            <person name="Brodie J."/>
            <person name="Cao Y."/>
            <person name="Collen J."/>
            <person name="Dittami S.M."/>
            <person name="Gachon C.M."/>
            <person name="Green B.R."/>
            <person name="Karpowicz S."/>
            <person name="Kim J.W."/>
            <person name="Kudahl U."/>
            <person name="Lin S."/>
            <person name="Michel G."/>
            <person name="Mittag M."/>
            <person name="Olson B.J."/>
            <person name="Pangilinan J."/>
            <person name="Peng Y."/>
            <person name="Qiu H."/>
            <person name="Shu S."/>
            <person name="Singer J.T."/>
            <person name="Smith A.G."/>
            <person name="Sprecher B.N."/>
            <person name="Wagner V."/>
            <person name="Wang W."/>
            <person name="Wang Z.-Y."/>
            <person name="Yan J."/>
            <person name="Yarish C."/>
            <person name="Zoeuner-Riek S."/>
            <person name="Zhuang Y."/>
            <person name="Zou Y."/>
            <person name="Lindquist E.A."/>
            <person name="Grimwood J."/>
            <person name="Barry K."/>
            <person name="Rokhsar D.S."/>
            <person name="Schmutz J."/>
            <person name="Stiller J.W."/>
            <person name="Grossman A.R."/>
            <person name="Prochnik S.E."/>
        </authorList>
    </citation>
    <scope>NUCLEOTIDE SEQUENCE [LARGE SCALE GENOMIC DNA]</scope>
    <source>
        <strain evidence="1">4086291</strain>
    </source>
</reference>
<evidence type="ECO:0000313" key="2">
    <source>
        <dbReference type="Proteomes" id="UP000218209"/>
    </source>
</evidence>
<proteinExistence type="predicted"/>
<protein>
    <submittedName>
        <fullName evidence="1">Uncharacterized protein</fullName>
    </submittedName>
</protein>
<dbReference type="PANTHER" id="PTHR35106:SF1">
    <property type="entry name" value="CHORD DOMAIN-CONTAINING PROTEIN"/>
    <property type="match status" value="1"/>
</dbReference>
<accession>A0A1X6PJI3</accession>
<name>A0A1X6PJI3_PORUM</name>
<dbReference type="OrthoDB" id="73371at2759"/>
<keyword evidence="2" id="KW-1185">Reference proteome</keyword>
<dbReference type="PANTHER" id="PTHR35106">
    <property type="entry name" value="BNAA07G25190D PROTEIN"/>
    <property type="match status" value="1"/>
</dbReference>
<sequence>MAPRQGAAGTSVARAVEEPPASAPLLGFLPAPAVGFRPPVLTARSSLVGRPPLRGVRVAPVSPVGGRSAAAAATAAAAAAVPRMFLKVCRQCKQQYDPEANEPGSCRYHGAQYRGRLNRIEPTETSGLEYFWHCCGDTDVNAEGCVKARHSSYDDA</sequence>
<organism evidence="1 2">
    <name type="scientific">Porphyra umbilicalis</name>
    <name type="common">Purple laver</name>
    <name type="synonym">Red alga</name>
    <dbReference type="NCBI Taxonomy" id="2786"/>
    <lineage>
        <taxon>Eukaryota</taxon>
        <taxon>Rhodophyta</taxon>
        <taxon>Bangiophyceae</taxon>
        <taxon>Bangiales</taxon>
        <taxon>Bangiaceae</taxon>
        <taxon>Porphyra</taxon>
    </lineage>
</organism>
<gene>
    <name evidence="1" type="ORF">BU14_0027s0046</name>
</gene>
<dbReference type="Proteomes" id="UP000218209">
    <property type="component" value="Unassembled WGS sequence"/>
</dbReference>